<keyword evidence="1" id="KW-0812">Transmembrane</keyword>
<gene>
    <name evidence="2" type="ORF">JMJ58_05090</name>
</gene>
<sequence>MGTWLRTLTKIHHYHYPVIACVGLIVTVVRSSPGTHYYTVGPITVDAFYSTLLLFGALLVLSVADTYDPEDYELESDDTER</sequence>
<evidence type="ECO:0000256" key="1">
    <source>
        <dbReference type="SAM" id="Phobius"/>
    </source>
</evidence>
<proteinExistence type="predicted"/>
<dbReference type="GeneID" id="62874476"/>
<dbReference type="OrthoDB" id="182520at2157"/>
<dbReference type="KEGG" id="hsal:JMJ58_05090"/>
<accession>A0A8T8E4F9</accession>
<keyword evidence="1" id="KW-0472">Membrane</keyword>
<keyword evidence="1" id="KW-1133">Transmembrane helix</keyword>
<dbReference type="EMBL" id="CP069188">
    <property type="protein sequence ID" value="QRV16271.1"/>
    <property type="molecule type" value="Genomic_DNA"/>
</dbReference>
<keyword evidence="3" id="KW-1185">Reference proteome</keyword>
<dbReference type="AlphaFoldDB" id="A0A8T8E4F9"/>
<dbReference type="RefSeq" id="WP_204748587.1">
    <property type="nucleotide sequence ID" value="NZ_CP069188.1"/>
</dbReference>
<evidence type="ECO:0000313" key="3">
    <source>
        <dbReference type="Proteomes" id="UP000637819"/>
    </source>
</evidence>
<feature type="transmembrane region" description="Helical" evidence="1">
    <location>
        <begin position="43"/>
        <end position="64"/>
    </location>
</feature>
<name>A0A8T8E4F9_9EURY</name>
<dbReference type="Proteomes" id="UP000637819">
    <property type="component" value="Chromosome"/>
</dbReference>
<evidence type="ECO:0000313" key="2">
    <source>
        <dbReference type="EMBL" id="QRV16271.1"/>
    </source>
</evidence>
<organism evidence="2 3">
    <name type="scientific">Haloterrigena salifodinae</name>
    <dbReference type="NCBI Taxonomy" id="2675099"/>
    <lineage>
        <taxon>Archaea</taxon>
        <taxon>Methanobacteriati</taxon>
        <taxon>Methanobacteriota</taxon>
        <taxon>Stenosarchaea group</taxon>
        <taxon>Halobacteria</taxon>
        <taxon>Halobacteriales</taxon>
        <taxon>Natrialbaceae</taxon>
        <taxon>Haloterrigena</taxon>
    </lineage>
</organism>
<reference evidence="2 3" key="1">
    <citation type="submission" date="2021-01" db="EMBL/GenBank/DDBJ databases">
        <title>Genome Sequence and Methylation Pattern of Haloterrigena salifodinae BOL5-1, An Extremely Halophilic Archaeon from a Bolivian Salt Mine.</title>
        <authorList>
            <person name="DasSarma P."/>
            <person name="Anton B.P."/>
            <person name="DasSarma S.L."/>
            <person name="von Ehrenheim H.A.L."/>
            <person name="Martinez F.L."/>
            <person name="Guzman D."/>
            <person name="Roberts R.J."/>
            <person name="DasSarma S."/>
        </authorList>
    </citation>
    <scope>NUCLEOTIDE SEQUENCE [LARGE SCALE GENOMIC DNA]</scope>
    <source>
        <strain evidence="2 3">BOL5-1</strain>
    </source>
</reference>
<protein>
    <submittedName>
        <fullName evidence="2">Uncharacterized protein</fullName>
    </submittedName>
</protein>
<feature type="transmembrane region" description="Helical" evidence="1">
    <location>
        <begin position="14"/>
        <end position="31"/>
    </location>
</feature>